<dbReference type="GO" id="GO:0006310">
    <property type="term" value="P:DNA recombination"/>
    <property type="evidence" value="ECO:0007669"/>
    <property type="project" value="UniProtKB-KW"/>
</dbReference>
<dbReference type="GO" id="GO:0003690">
    <property type="term" value="F:double-stranded DNA binding"/>
    <property type="evidence" value="ECO:0007669"/>
    <property type="project" value="UniProtKB-UniRule"/>
</dbReference>
<dbReference type="GO" id="GO:0006303">
    <property type="term" value="P:double-strand break repair via nonhomologous end joining"/>
    <property type="evidence" value="ECO:0007669"/>
    <property type="project" value="UniProtKB-UniRule"/>
</dbReference>
<dbReference type="Gene3D" id="2.40.290.10">
    <property type="match status" value="1"/>
</dbReference>
<feature type="compositionally biased region" description="Low complexity" evidence="4">
    <location>
        <begin position="268"/>
        <end position="283"/>
    </location>
</feature>
<dbReference type="RefSeq" id="WP_192751195.1">
    <property type="nucleotide sequence ID" value="NZ_BAABJL010000158.1"/>
</dbReference>
<dbReference type="Proteomes" id="UP000638648">
    <property type="component" value="Unassembled WGS sequence"/>
</dbReference>
<gene>
    <name evidence="3" type="primary">ku</name>
    <name evidence="6" type="ORF">HEB94_004059</name>
</gene>
<keyword evidence="7" id="KW-1185">Reference proteome</keyword>
<evidence type="ECO:0000256" key="3">
    <source>
        <dbReference type="HAMAP-Rule" id="MF_01875"/>
    </source>
</evidence>
<reference evidence="6" key="1">
    <citation type="submission" date="2020-10" db="EMBL/GenBank/DDBJ databases">
        <title>Sequencing the genomes of 1000 actinobacteria strains.</title>
        <authorList>
            <person name="Klenk H.-P."/>
        </authorList>
    </citation>
    <scope>NUCLEOTIDE SEQUENCE</scope>
    <source>
        <strain evidence="6">DSM 45354</strain>
    </source>
</reference>
<protein>
    <recommendedName>
        <fullName evidence="3">Non-homologous end joining protein Ku</fullName>
    </recommendedName>
</protein>
<keyword evidence="3" id="KW-0227">DNA damage</keyword>
<comment type="subunit">
    <text evidence="3">Homodimer. Interacts with LigD.</text>
</comment>
<keyword evidence="1 3" id="KW-0238">DNA-binding</keyword>
<dbReference type="HAMAP" id="MF_01875">
    <property type="entry name" value="Prokaryotic_Ku"/>
    <property type="match status" value="1"/>
</dbReference>
<dbReference type="EMBL" id="JADBEM010000001">
    <property type="protein sequence ID" value="MBE1607211.1"/>
    <property type="molecule type" value="Genomic_DNA"/>
</dbReference>
<feature type="region of interest" description="Disordered" evidence="4">
    <location>
        <begin position="257"/>
        <end position="332"/>
    </location>
</feature>
<evidence type="ECO:0000256" key="1">
    <source>
        <dbReference type="ARBA" id="ARBA00023125"/>
    </source>
</evidence>
<accession>A0A927MVK3</accession>
<dbReference type="InterPro" id="IPR006164">
    <property type="entry name" value="DNA_bd_Ku70/Ku80"/>
</dbReference>
<keyword evidence="3" id="KW-0234">DNA repair</keyword>
<comment type="caution">
    <text evidence="6">The sequence shown here is derived from an EMBL/GenBank/DDBJ whole genome shotgun (WGS) entry which is preliminary data.</text>
</comment>
<comment type="function">
    <text evidence="3">With LigD forms a non-homologous end joining (NHEJ) DNA repair enzyme, which repairs dsDNA breaks with reduced fidelity. Binds linear dsDNA with 5'- and 3'- overhangs but not closed circular dsDNA nor ssDNA. Recruits and stimulates the ligase activity of LigD.</text>
</comment>
<dbReference type="PANTHER" id="PTHR41251">
    <property type="entry name" value="NON-HOMOLOGOUS END JOINING PROTEIN KU"/>
    <property type="match status" value="1"/>
</dbReference>
<proteinExistence type="inferred from homology"/>
<dbReference type="AlphaFoldDB" id="A0A927MVK3"/>
<organism evidence="6 7">
    <name type="scientific">Actinopolymorpha pittospori</name>
    <dbReference type="NCBI Taxonomy" id="648752"/>
    <lineage>
        <taxon>Bacteria</taxon>
        <taxon>Bacillati</taxon>
        <taxon>Actinomycetota</taxon>
        <taxon>Actinomycetes</taxon>
        <taxon>Propionibacteriales</taxon>
        <taxon>Actinopolymorphaceae</taxon>
        <taxon>Actinopolymorpha</taxon>
    </lineage>
</organism>
<comment type="similarity">
    <text evidence="3">Belongs to the prokaryotic Ku family.</text>
</comment>
<evidence type="ECO:0000256" key="2">
    <source>
        <dbReference type="ARBA" id="ARBA00023172"/>
    </source>
</evidence>
<sequence>MPRQIWSGSLSFGLVNVPVGLVSATEQKDVSFHQREAETNARIRYKRVAEGTDREVDYKDIVKGYELPGDKFVTLTQEEVDAASLGRSRSLEIADFVDLTEIDPVYYEKTYYLSPREESAYEAYALLRDAMEQTGLAGVGSFVMRGKEYLAVIRPWKRILVLQTLLFADEVRDPEDVNDDLPAARKSTSREMKAAVNLIEQLATPWKPEKYEDTYRERLLGIVKDKAKGREISLEEVEPEESNVVDLMDALRRSVEEAKSGRAGAGQAKAGSRAGTKAGASKAGTGGGGGKRGAAKSAGNGGSTTARKSGRASASSRAGGGGKAADVAELSKQELYDRATKLGIDGRSKMSRAQLQKAVEKAS</sequence>
<dbReference type="FunFam" id="2.40.290.10:FF:000004">
    <property type="entry name" value="Non-homologous end joining protein Ku"/>
    <property type="match status" value="1"/>
</dbReference>
<feature type="domain" description="Ku" evidence="5">
    <location>
        <begin position="53"/>
        <end position="182"/>
    </location>
</feature>
<name>A0A927MVK3_9ACTN</name>
<dbReference type="NCBIfam" id="TIGR02772">
    <property type="entry name" value="Ku_bact"/>
    <property type="match status" value="1"/>
</dbReference>
<evidence type="ECO:0000313" key="7">
    <source>
        <dbReference type="Proteomes" id="UP000638648"/>
    </source>
</evidence>
<dbReference type="PANTHER" id="PTHR41251:SF1">
    <property type="entry name" value="NON-HOMOLOGOUS END JOINING PROTEIN KU"/>
    <property type="match status" value="1"/>
</dbReference>
<keyword evidence="2 3" id="KW-0233">DNA recombination</keyword>
<evidence type="ECO:0000313" key="6">
    <source>
        <dbReference type="EMBL" id="MBE1607211.1"/>
    </source>
</evidence>
<dbReference type="Pfam" id="PF02735">
    <property type="entry name" value="Ku"/>
    <property type="match status" value="1"/>
</dbReference>
<feature type="compositionally biased region" description="Low complexity" evidence="4">
    <location>
        <begin position="295"/>
        <end position="317"/>
    </location>
</feature>
<dbReference type="InterPro" id="IPR009187">
    <property type="entry name" value="Prok_Ku"/>
</dbReference>
<dbReference type="SUPFAM" id="SSF100939">
    <property type="entry name" value="SPOC domain-like"/>
    <property type="match status" value="1"/>
</dbReference>
<evidence type="ECO:0000259" key="5">
    <source>
        <dbReference type="SMART" id="SM00559"/>
    </source>
</evidence>
<dbReference type="SMART" id="SM00559">
    <property type="entry name" value="Ku78"/>
    <property type="match status" value="1"/>
</dbReference>
<dbReference type="CDD" id="cd00789">
    <property type="entry name" value="KU_like"/>
    <property type="match status" value="1"/>
</dbReference>
<evidence type="ECO:0000256" key="4">
    <source>
        <dbReference type="SAM" id="MobiDB-lite"/>
    </source>
</evidence>
<dbReference type="InterPro" id="IPR016194">
    <property type="entry name" value="SPOC-like_C_dom_sf"/>
</dbReference>